<dbReference type="Proteomes" id="UP000276215">
    <property type="component" value="Unassembled WGS sequence"/>
</dbReference>
<feature type="compositionally biased region" description="Low complexity" evidence="1">
    <location>
        <begin position="48"/>
        <end position="58"/>
    </location>
</feature>
<evidence type="ECO:0000313" key="3">
    <source>
        <dbReference type="Proteomes" id="UP000276215"/>
    </source>
</evidence>
<organism evidence="2 3">
    <name type="scientific">Choiromyces venosus 120613-1</name>
    <dbReference type="NCBI Taxonomy" id="1336337"/>
    <lineage>
        <taxon>Eukaryota</taxon>
        <taxon>Fungi</taxon>
        <taxon>Dikarya</taxon>
        <taxon>Ascomycota</taxon>
        <taxon>Pezizomycotina</taxon>
        <taxon>Pezizomycetes</taxon>
        <taxon>Pezizales</taxon>
        <taxon>Tuberaceae</taxon>
        <taxon>Choiromyces</taxon>
    </lineage>
</organism>
<accession>A0A3N4J9R7</accession>
<evidence type="ECO:0000256" key="1">
    <source>
        <dbReference type="SAM" id="MobiDB-lite"/>
    </source>
</evidence>
<keyword evidence="3" id="KW-1185">Reference proteome</keyword>
<dbReference type="EMBL" id="ML120430">
    <property type="protein sequence ID" value="RPA95022.1"/>
    <property type="molecule type" value="Genomic_DNA"/>
</dbReference>
<protein>
    <submittedName>
        <fullName evidence="2">Uncharacterized protein</fullName>
    </submittedName>
</protein>
<sequence>MSTSTASRQQTIYYPSLHTQSKSNKNPSHNTTPSFKKNPQKNMHHRTNNSSNRTTPSSAQFTLPVTPLYCILKIKPPPRNNPRNLHPTKPNPKPTKTSQLKSGKVDQTSSTAPQTKHPPSQIPDTNISYSRGIHPRNSTFS</sequence>
<gene>
    <name evidence="2" type="ORF">L873DRAFT_1369820</name>
</gene>
<dbReference type="AlphaFoldDB" id="A0A3N4J9R7"/>
<reference evidence="2 3" key="1">
    <citation type="journal article" date="2018" name="Nat. Ecol. Evol.">
        <title>Pezizomycetes genomes reveal the molecular basis of ectomycorrhizal truffle lifestyle.</title>
        <authorList>
            <person name="Murat C."/>
            <person name="Payen T."/>
            <person name="Noel B."/>
            <person name="Kuo A."/>
            <person name="Morin E."/>
            <person name="Chen J."/>
            <person name="Kohler A."/>
            <person name="Krizsan K."/>
            <person name="Balestrini R."/>
            <person name="Da Silva C."/>
            <person name="Montanini B."/>
            <person name="Hainaut M."/>
            <person name="Levati E."/>
            <person name="Barry K.W."/>
            <person name="Belfiori B."/>
            <person name="Cichocki N."/>
            <person name="Clum A."/>
            <person name="Dockter R.B."/>
            <person name="Fauchery L."/>
            <person name="Guy J."/>
            <person name="Iotti M."/>
            <person name="Le Tacon F."/>
            <person name="Lindquist E.A."/>
            <person name="Lipzen A."/>
            <person name="Malagnac F."/>
            <person name="Mello A."/>
            <person name="Molinier V."/>
            <person name="Miyauchi S."/>
            <person name="Poulain J."/>
            <person name="Riccioni C."/>
            <person name="Rubini A."/>
            <person name="Sitrit Y."/>
            <person name="Splivallo R."/>
            <person name="Traeger S."/>
            <person name="Wang M."/>
            <person name="Zifcakova L."/>
            <person name="Wipf D."/>
            <person name="Zambonelli A."/>
            <person name="Paolocci F."/>
            <person name="Nowrousian M."/>
            <person name="Ottonello S."/>
            <person name="Baldrian P."/>
            <person name="Spatafora J.W."/>
            <person name="Henrissat B."/>
            <person name="Nagy L.G."/>
            <person name="Aury J.M."/>
            <person name="Wincker P."/>
            <person name="Grigoriev I.V."/>
            <person name="Bonfante P."/>
            <person name="Martin F.M."/>
        </authorList>
    </citation>
    <scope>NUCLEOTIDE SEQUENCE [LARGE SCALE GENOMIC DNA]</scope>
    <source>
        <strain evidence="2 3">120613-1</strain>
    </source>
</reference>
<feature type="region of interest" description="Disordered" evidence="1">
    <location>
        <begin position="1"/>
        <end position="141"/>
    </location>
</feature>
<feature type="compositionally biased region" description="Polar residues" evidence="1">
    <location>
        <begin position="1"/>
        <end position="37"/>
    </location>
</feature>
<feature type="compositionally biased region" description="Basic residues" evidence="1">
    <location>
        <begin position="38"/>
        <end position="47"/>
    </location>
</feature>
<feature type="compositionally biased region" description="Polar residues" evidence="1">
    <location>
        <begin position="98"/>
        <end position="129"/>
    </location>
</feature>
<proteinExistence type="predicted"/>
<evidence type="ECO:0000313" key="2">
    <source>
        <dbReference type="EMBL" id="RPA95022.1"/>
    </source>
</evidence>
<name>A0A3N4J9R7_9PEZI</name>